<dbReference type="InterPro" id="IPR014116">
    <property type="entry name" value="Cyt_c_oxidase_cbb3_FixG"/>
</dbReference>
<sequence>MIKYDKIHVRVISGYYQRIRGYLALALYGTFFLLPWVDIAGRQSVLFDFVHQKFFILNAVFFPKDLLFLTWGLMLGAFFLFAITNILGRVWCGFACPQTIWTLAFIWVENKIEGSANTRAKWQSKPLRDPNRVARRVLKHLVWALMAIATGATFVAYFYPAKAIYDGLINANLPMGVWVGGGIFAYLTYLNAGLLREKVCLHMCPYSRFQSVMYDADTIAVAYDPAVGEPRRSLKQSSKQASKQVQTNQAAGGCIDCSMCVQVCPTGIDIREGSQIDCINCGLCIDACDSVMASIGRPPELIRFTSQTALAGGKSSVLRPRSVGYFSAVFAAVFMLTLHFVTSSDIDTSIVRERDRIVRYTASGDVTNAYLLKLKNKAQETLQFDVEVESEGFRIISNAHASLPGGERVELPIVVASTEQLRGSYPVQFVVKGVDAAGTVREDVHVGRFVIADDGTIAAIGPAQR</sequence>
<keyword evidence="7" id="KW-1133">Transmembrane helix</keyword>
<dbReference type="PROSITE" id="PS00198">
    <property type="entry name" value="4FE4S_FER_1"/>
    <property type="match status" value="1"/>
</dbReference>
<organism evidence="9 10">
    <name type="scientific">BD1-7 clade bacterium</name>
    <dbReference type="NCBI Taxonomy" id="2029982"/>
    <lineage>
        <taxon>Bacteria</taxon>
        <taxon>Pseudomonadati</taxon>
        <taxon>Pseudomonadota</taxon>
        <taxon>Gammaproteobacteria</taxon>
        <taxon>Cellvibrionales</taxon>
        <taxon>Spongiibacteraceae</taxon>
        <taxon>BD1-7 clade</taxon>
    </lineage>
</organism>
<dbReference type="EMBL" id="CACSIO010000060">
    <property type="protein sequence ID" value="CAA0124482.1"/>
    <property type="molecule type" value="Genomic_DNA"/>
</dbReference>
<keyword evidence="10" id="KW-1185">Reference proteome</keyword>
<evidence type="ECO:0000256" key="2">
    <source>
        <dbReference type="ARBA" id="ARBA00022485"/>
    </source>
</evidence>
<keyword evidence="4" id="KW-0249">Electron transport</keyword>
<dbReference type="Pfam" id="PF13746">
    <property type="entry name" value="Fer4_18"/>
    <property type="match status" value="1"/>
</dbReference>
<keyword evidence="5" id="KW-0408">Iron</keyword>
<dbReference type="Pfam" id="PF12801">
    <property type="entry name" value="Fer4_5"/>
    <property type="match status" value="1"/>
</dbReference>
<evidence type="ECO:0000313" key="10">
    <source>
        <dbReference type="Proteomes" id="UP000441399"/>
    </source>
</evidence>
<feature type="domain" description="4Fe-4S ferredoxin-type" evidence="8">
    <location>
        <begin position="243"/>
        <end position="273"/>
    </location>
</feature>
<dbReference type="Gene3D" id="1.10.1060.10">
    <property type="entry name" value="Alpha-helical ferredoxin"/>
    <property type="match status" value="1"/>
</dbReference>
<gene>
    <name evidence="9" type="ORF">OPDIPICF_03126</name>
</gene>
<feature type="transmembrane region" description="Helical" evidence="7">
    <location>
        <begin position="66"/>
        <end position="87"/>
    </location>
</feature>
<evidence type="ECO:0000256" key="5">
    <source>
        <dbReference type="ARBA" id="ARBA00023004"/>
    </source>
</evidence>
<dbReference type="NCBIfam" id="TIGR02745">
    <property type="entry name" value="ccoG_rdxA_fixG"/>
    <property type="match status" value="1"/>
</dbReference>
<dbReference type="InterPro" id="IPR009051">
    <property type="entry name" value="Helical_ferredxn"/>
</dbReference>
<dbReference type="InterPro" id="IPR013783">
    <property type="entry name" value="Ig-like_fold"/>
</dbReference>
<accession>A0A5S9QZC6</accession>
<dbReference type="PANTHER" id="PTHR30176">
    <property type="entry name" value="FERREDOXIN-TYPE PROTEIN NAPH"/>
    <property type="match status" value="1"/>
</dbReference>
<dbReference type="PANTHER" id="PTHR30176:SF3">
    <property type="entry name" value="FERREDOXIN-TYPE PROTEIN NAPH"/>
    <property type="match status" value="1"/>
</dbReference>
<evidence type="ECO:0000256" key="1">
    <source>
        <dbReference type="ARBA" id="ARBA00022448"/>
    </source>
</evidence>
<keyword evidence="7" id="KW-0812">Transmembrane</keyword>
<evidence type="ECO:0000256" key="4">
    <source>
        <dbReference type="ARBA" id="ARBA00022982"/>
    </source>
</evidence>
<dbReference type="InterPro" id="IPR017900">
    <property type="entry name" value="4Fe4S_Fe_S_CS"/>
</dbReference>
<reference evidence="9 10" key="1">
    <citation type="submission" date="2019-11" db="EMBL/GenBank/DDBJ databases">
        <authorList>
            <person name="Holert J."/>
        </authorList>
    </citation>
    <scope>NUCLEOTIDE SEQUENCE [LARGE SCALE GENOMIC DNA]</scope>
    <source>
        <strain evidence="9">SB11_3</strain>
    </source>
</reference>
<dbReference type="Proteomes" id="UP000441399">
    <property type="component" value="Unassembled WGS sequence"/>
</dbReference>
<dbReference type="GO" id="GO:0005886">
    <property type="term" value="C:plasma membrane"/>
    <property type="evidence" value="ECO:0007669"/>
    <property type="project" value="TreeGrafter"/>
</dbReference>
<dbReference type="PROSITE" id="PS51379">
    <property type="entry name" value="4FE4S_FER_2"/>
    <property type="match status" value="1"/>
</dbReference>
<evidence type="ECO:0000259" key="8">
    <source>
        <dbReference type="PROSITE" id="PS51379"/>
    </source>
</evidence>
<dbReference type="InterPro" id="IPR032879">
    <property type="entry name" value="FixG_C"/>
</dbReference>
<feature type="transmembrane region" description="Helical" evidence="7">
    <location>
        <begin position="141"/>
        <end position="159"/>
    </location>
</feature>
<dbReference type="GO" id="GO:0051539">
    <property type="term" value="F:4 iron, 4 sulfur cluster binding"/>
    <property type="evidence" value="ECO:0007669"/>
    <property type="project" value="UniProtKB-KW"/>
</dbReference>
<evidence type="ECO:0000313" key="9">
    <source>
        <dbReference type="EMBL" id="CAA0124482.1"/>
    </source>
</evidence>
<dbReference type="Pfam" id="PF11614">
    <property type="entry name" value="FixG_C"/>
    <property type="match status" value="1"/>
</dbReference>
<keyword evidence="1" id="KW-0813">Transport</keyword>
<dbReference type="GO" id="GO:0046872">
    <property type="term" value="F:metal ion binding"/>
    <property type="evidence" value="ECO:0007669"/>
    <property type="project" value="UniProtKB-KW"/>
</dbReference>
<dbReference type="OrthoDB" id="9811700at2"/>
<feature type="transmembrane region" description="Helical" evidence="7">
    <location>
        <begin position="171"/>
        <end position="189"/>
    </location>
</feature>
<dbReference type="InterPro" id="IPR017896">
    <property type="entry name" value="4Fe4S_Fe-S-bd"/>
</dbReference>
<dbReference type="Gene3D" id="2.60.40.10">
    <property type="entry name" value="Immunoglobulins"/>
    <property type="match status" value="1"/>
</dbReference>
<keyword evidence="2" id="KW-0004">4Fe-4S</keyword>
<keyword evidence="6" id="KW-0411">Iron-sulfur</keyword>
<dbReference type="InterPro" id="IPR051684">
    <property type="entry name" value="Electron_Trans/Redox"/>
</dbReference>
<protein>
    <recommendedName>
        <fullName evidence="8">4Fe-4S ferredoxin-type domain-containing protein</fullName>
    </recommendedName>
</protein>
<feature type="transmembrane region" description="Helical" evidence="7">
    <location>
        <begin position="323"/>
        <end position="342"/>
    </location>
</feature>
<feature type="transmembrane region" description="Helical" evidence="7">
    <location>
        <begin position="21"/>
        <end position="37"/>
    </location>
</feature>
<proteinExistence type="predicted"/>
<evidence type="ECO:0000256" key="6">
    <source>
        <dbReference type="ARBA" id="ARBA00023014"/>
    </source>
</evidence>
<keyword evidence="3" id="KW-0479">Metal-binding</keyword>
<evidence type="ECO:0000256" key="3">
    <source>
        <dbReference type="ARBA" id="ARBA00022723"/>
    </source>
</evidence>
<dbReference type="SUPFAM" id="SSF54862">
    <property type="entry name" value="4Fe-4S ferredoxins"/>
    <property type="match status" value="1"/>
</dbReference>
<keyword evidence="7" id="KW-0472">Membrane</keyword>
<dbReference type="AlphaFoldDB" id="A0A5S9QZC6"/>
<evidence type="ECO:0000256" key="7">
    <source>
        <dbReference type="SAM" id="Phobius"/>
    </source>
</evidence>
<name>A0A5S9QZC6_9GAMM</name>